<keyword evidence="9" id="KW-1185">Reference proteome</keyword>
<comment type="caution">
    <text evidence="8">The sequence shown here is derived from an EMBL/GenBank/DDBJ whole genome shotgun (WGS) entry which is preliminary data.</text>
</comment>
<reference evidence="8" key="1">
    <citation type="submission" date="2021-03" db="EMBL/GenBank/DDBJ databases">
        <authorList>
            <person name="Tagirdzhanova G."/>
        </authorList>
    </citation>
    <scope>NUCLEOTIDE SEQUENCE</scope>
</reference>
<dbReference type="GO" id="GO:0012505">
    <property type="term" value="C:endomembrane system"/>
    <property type="evidence" value="ECO:0007669"/>
    <property type="project" value="UniProtKB-SubCell"/>
</dbReference>
<dbReference type="PANTHER" id="PTHR34187">
    <property type="entry name" value="FGR18P"/>
    <property type="match status" value="1"/>
</dbReference>
<feature type="transmembrane region" description="Helical" evidence="6">
    <location>
        <begin position="182"/>
        <end position="200"/>
    </location>
</feature>
<gene>
    <name evidence="8" type="ORF">IMSHALPRED_001757</name>
</gene>
<evidence type="ECO:0000259" key="7">
    <source>
        <dbReference type="Pfam" id="PF02656"/>
    </source>
</evidence>
<sequence length="202" mass="22827">MAGWTRSPFQRKRNDESPSNDFSRPSQTRRRSETTIELRERGPSQLQEEPTETSPERAPNATESPTSDTNIGHVRRLQEWWSQNVRLNLEHGAPGSDPRDYLALERTFLGWLRTSLALISFGVLITQLFVLKDVNPKTGKILGAIMSCGGIVVVLLGCVRYFKQQRLLTLGKALSGGWHHQVLITTLFLILITLFVVVFVDK</sequence>
<feature type="transmembrane region" description="Helical" evidence="6">
    <location>
        <begin position="141"/>
        <end position="162"/>
    </location>
</feature>
<keyword evidence="4 6" id="KW-0472">Membrane</keyword>
<accession>A0A8H3PGH0</accession>
<feature type="transmembrane region" description="Helical" evidence="6">
    <location>
        <begin position="108"/>
        <end position="129"/>
    </location>
</feature>
<evidence type="ECO:0000256" key="5">
    <source>
        <dbReference type="SAM" id="MobiDB-lite"/>
    </source>
</evidence>
<evidence type="ECO:0000313" key="9">
    <source>
        <dbReference type="Proteomes" id="UP000664534"/>
    </source>
</evidence>
<proteinExistence type="predicted"/>
<dbReference type="Pfam" id="PF02656">
    <property type="entry name" value="DUF202"/>
    <property type="match status" value="1"/>
</dbReference>
<evidence type="ECO:0000313" key="8">
    <source>
        <dbReference type="EMBL" id="CAF9940113.1"/>
    </source>
</evidence>
<evidence type="ECO:0000256" key="2">
    <source>
        <dbReference type="ARBA" id="ARBA00022692"/>
    </source>
</evidence>
<protein>
    <recommendedName>
        <fullName evidence="7">DUF202 domain-containing protein</fullName>
    </recommendedName>
</protein>
<feature type="domain" description="DUF202" evidence="7">
    <location>
        <begin position="99"/>
        <end position="166"/>
    </location>
</feature>
<feature type="region of interest" description="Disordered" evidence="5">
    <location>
        <begin position="1"/>
        <end position="69"/>
    </location>
</feature>
<dbReference type="OrthoDB" id="199599at2759"/>
<dbReference type="InterPro" id="IPR003807">
    <property type="entry name" value="DUF202"/>
</dbReference>
<dbReference type="InterPro" id="IPR052053">
    <property type="entry name" value="IM_YidH-like"/>
</dbReference>
<keyword evidence="3 6" id="KW-1133">Transmembrane helix</keyword>
<dbReference type="Proteomes" id="UP000664534">
    <property type="component" value="Unassembled WGS sequence"/>
</dbReference>
<name>A0A8H3PGH0_9LECA</name>
<organism evidence="8 9">
    <name type="scientific">Imshaugia aleurites</name>
    <dbReference type="NCBI Taxonomy" id="172621"/>
    <lineage>
        <taxon>Eukaryota</taxon>
        <taxon>Fungi</taxon>
        <taxon>Dikarya</taxon>
        <taxon>Ascomycota</taxon>
        <taxon>Pezizomycotina</taxon>
        <taxon>Lecanoromycetes</taxon>
        <taxon>OSLEUM clade</taxon>
        <taxon>Lecanoromycetidae</taxon>
        <taxon>Lecanorales</taxon>
        <taxon>Lecanorineae</taxon>
        <taxon>Parmeliaceae</taxon>
        <taxon>Imshaugia</taxon>
    </lineage>
</organism>
<evidence type="ECO:0000256" key="1">
    <source>
        <dbReference type="ARBA" id="ARBA00004127"/>
    </source>
</evidence>
<comment type="subcellular location">
    <subcellularLocation>
        <location evidence="1">Endomembrane system</location>
        <topology evidence="1">Multi-pass membrane protein</topology>
    </subcellularLocation>
</comment>
<feature type="compositionally biased region" description="Basic and acidic residues" evidence="5">
    <location>
        <begin position="30"/>
        <end position="42"/>
    </location>
</feature>
<dbReference type="AlphaFoldDB" id="A0A8H3PGH0"/>
<evidence type="ECO:0000256" key="3">
    <source>
        <dbReference type="ARBA" id="ARBA00022989"/>
    </source>
</evidence>
<dbReference type="PANTHER" id="PTHR34187:SF1">
    <property type="entry name" value="DUF202 DOMAIN-CONTAINING PROTEIN"/>
    <property type="match status" value="1"/>
</dbReference>
<keyword evidence="2 6" id="KW-0812">Transmembrane</keyword>
<evidence type="ECO:0000256" key="4">
    <source>
        <dbReference type="ARBA" id="ARBA00023136"/>
    </source>
</evidence>
<evidence type="ECO:0000256" key="6">
    <source>
        <dbReference type="SAM" id="Phobius"/>
    </source>
</evidence>
<dbReference type="EMBL" id="CAJPDT010000127">
    <property type="protein sequence ID" value="CAF9940113.1"/>
    <property type="molecule type" value="Genomic_DNA"/>
</dbReference>
<feature type="compositionally biased region" description="Polar residues" evidence="5">
    <location>
        <begin position="17"/>
        <end position="26"/>
    </location>
</feature>